<comment type="caution">
    <text evidence="8">The sequence shown here is derived from an EMBL/GenBank/DDBJ whole genome shotgun (WGS) entry which is preliminary data.</text>
</comment>
<dbReference type="InterPro" id="IPR002139">
    <property type="entry name" value="Ribo/fructo_kinase"/>
</dbReference>
<keyword evidence="3" id="KW-0547">Nucleotide-binding</keyword>
<dbReference type="Proteomes" id="UP001500620">
    <property type="component" value="Unassembled WGS sequence"/>
</dbReference>
<evidence type="ECO:0000256" key="4">
    <source>
        <dbReference type="ARBA" id="ARBA00022777"/>
    </source>
</evidence>
<dbReference type="InterPro" id="IPR050306">
    <property type="entry name" value="PfkB_Carbo_kinase"/>
</dbReference>
<dbReference type="InterPro" id="IPR002173">
    <property type="entry name" value="Carboh/pur_kinase_PfkB_CS"/>
</dbReference>
<dbReference type="PRINTS" id="PR00990">
    <property type="entry name" value="RIBOKINASE"/>
</dbReference>
<feature type="domain" description="Carbohydrate kinase PfkB" evidence="7">
    <location>
        <begin position="2"/>
        <end position="299"/>
    </location>
</feature>
<comment type="similarity">
    <text evidence="1 6">Belongs to the carbohydrate kinase PfkB family.</text>
</comment>
<dbReference type="PANTHER" id="PTHR43085">
    <property type="entry name" value="HEXOKINASE FAMILY MEMBER"/>
    <property type="match status" value="1"/>
</dbReference>
<dbReference type="RefSeq" id="WP_345121208.1">
    <property type="nucleotide sequence ID" value="NZ_BAABAT010000002.1"/>
</dbReference>
<dbReference type="PROSITE" id="PS00584">
    <property type="entry name" value="PFKB_KINASES_2"/>
    <property type="match status" value="1"/>
</dbReference>
<keyword evidence="4 6" id="KW-0418">Kinase</keyword>
<dbReference type="Pfam" id="PF00294">
    <property type="entry name" value="PfkB"/>
    <property type="match status" value="1"/>
</dbReference>
<sequence length="307" mass="32300">MITVVGEALVDLIERPPGTVVAHPGGSPANVAVALGRLGRPTSLLTQVGTDPYGRLLIEHFRDNGVRLAPGSLLDCPVTNVARTSLSPDGQAEYTFDVAWRAFAPPPVRQVEANSTCLHVGSIAAVLEPGSVSIDALINTASRTATISYDPNCRPSLMGNPARVRHRVEGLVAVSDIVKVSLDDLAWLYPGQQHSEVAKAWLDLGARLVVITLGADGAWGYTRHRATRIDAVAVDVIDTVGAGDAFMAGLIYACGEANLLGTHKRAELAAVDDAVLVDILQFASRIAAVTCGRRGADPPTLAELVPR</sequence>
<evidence type="ECO:0000256" key="5">
    <source>
        <dbReference type="ARBA" id="ARBA00022840"/>
    </source>
</evidence>
<dbReference type="InterPro" id="IPR029056">
    <property type="entry name" value="Ribokinase-like"/>
</dbReference>
<protein>
    <submittedName>
        <fullName evidence="8">Carbohydrate kinase</fullName>
    </submittedName>
</protein>
<gene>
    <name evidence="8" type="ORF">GCM10022255_007450</name>
</gene>
<keyword evidence="2 6" id="KW-0808">Transferase</keyword>
<evidence type="ECO:0000256" key="2">
    <source>
        <dbReference type="ARBA" id="ARBA00022679"/>
    </source>
</evidence>
<dbReference type="Gene3D" id="3.40.1190.20">
    <property type="match status" value="1"/>
</dbReference>
<proteinExistence type="inferred from homology"/>
<evidence type="ECO:0000259" key="7">
    <source>
        <dbReference type="Pfam" id="PF00294"/>
    </source>
</evidence>
<name>A0ABP8CX26_9ACTN</name>
<dbReference type="EMBL" id="BAABAT010000002">
    <property type="protein sequence ID" value="GAA4244436.1"/>
    <property type="molecule type" value="Genomic_DNA"/>
</dbReference>
<evidence type="ECO:0000256" key="6">
    <source>
        <dbReference type="RuleBase" id="RU003704"/>
    </source>
</evidence>
<evidence type="ECO:0000256" key="1">
    <source>
        <dbReference type="ARBA" id="ARBA00010688"/>
    </source>
</evidence>
<dbReference type="InterPro" id="IPR011611">
    <property type="entry name" value="PfkB_dom"/>
</dbReference>
<dbReference type="PANTHER" id="PTHR43085:SF1">
    <property type="entry name" value="PSEUDOURIDINE KINASE-RELATED"/>
    <property type="match status" value="1"/>
</dbReference>
<dbReference type="GO" id="GO:0016301">
    <property type="term" value="F:kinase activity"/>
    <property type="evidence" value="ECO:0007669"/>
    <property type="project" value="UniProtKB-KW"/>
</dbReference>
<reference evidence="9" key="1">
    <citation type="journal article" date="2019" name="Int. J. Syst. Evol. Microbiol.">
        <title>The Global Catalogue of Microorganisms (GCM) 10K type strain sequencing project: providing services to taxonomists for standard genome sequencing and annotation.</title>
        <authorList>
            <consortium name="The Broad Institute Genomics Platform"/>
            <consortium name="The Broad Institute Genome Sequencing Center for Infectious Disease"/>
            <person name="Wu L."/>
            <person name="Ma J."/>
        </authorList>
    </citation>
    <scope>NUCLEOTIDE SEQUENCE [LARGE SCALE GENOMIC DNA]</scope>
    <source>
        <strain evidence="9">JCM 17441</strain>
    </source>
</reference>
<dbReference type="SUPFAM" id="SSF53613">
    <property type="entry name" value="Ribokinase-like"/>
    <property type="match status" value="1"/>
</dbReference>
<dbReference type="CDD" id="cd01167">
    <property type="entry name" value="bac_FRK"/>
    <property type="match status" value="1"/>
</dbReference>
<evidence type="ECO:0000313" key="8">
    <source>
        <dbReference type="EMBL" id="GAA4244436.1"/>
    </source>
</evidence>
<organism evidence="8 9">
    <name type="scientific">Dactylosporangium darangshiense</name>
    <dbReference type="NCBI Taxonomy" id="579108"/>
    <lineage>
        <taxon>Bacteria</taxon>
        <taxon>Bacillati</taxon>
        <taxon>Actinomycetota</taxon>
        <taxon>Actinomycetes</taxon>
        <taxon>Micromonosporales</taxon>
        <taxon>Micromonosporaceae</taxon>
        <taxon>Dactylosporangium</taxon>
    </lineage>
</organism>
<accession>A0ABP8CX26</accession>
<keyword evidence="5" id="KW-0067">ATP-binding</keyword>
<evidence type="ECO:0000256" key="3">
    <source>
        <dbReference type="ARBA" id="ARBA00022741"/>
    </source>
</evidence>
<dbReference type="PROSITE" id="PS00583">
    <property type="entry name" value="PFKB_KINASES_1"/>
    <property type="match status" value="1"/>
</dbReference>
<evidence type="ECO:0000313" key="9">
    <source>
        <dbReference type="Proteomes" id="UP001500620"/>
    </source>
</evidence>
<keyword evidence="9" id="KW-1185">Reference proteome</keyword>